<dbReference type="Pfam" id="PF18052">
    <property type="entry name" value="Rx_N"/>
    <property type="match status" value="1"/>
</dbReference>
<keyword evidence="12" id="KW-1185">Reference proteome</keyword>
<accession>A0ABQ9NBC0</accession>
<dbReference type="Gene3D" id="3.80.10.10">
    <property type="entry name" value="Ribonuclease Inhibitor"/>
    <property type="match status" value="4"/>
</dbReference>
<gene>
    <name evidence="11" type="ORF">P3X46_000426</name>
</gene>
<dbReference type="PANTHER" id="PTHR36766">
    <property type="entry name" value="PLANT BROAD-SPECTRUM MILDEW RESISTANCE PROTEIN RPW8"/>
    <property type="match status" value="1"/>
</dbReference>
<keyword evidence="3" id="KW-0547">Nucleotide-binding</keyword>
<evidence type="ECO:0000256" key="1">
    <source>
        <dbReference type="ARBA" id="ARBA00022614"/>
    </source>
</evidence>
<dbReference type="EMBL" id="JARPOI010000001">
    <property type="protein sequence ID" value="KAJ9189095.1"/>
    <property type="molecule type" value="Genomic_DNA"/>
</dbReference>
<keyword evidence="5" id="KW-0067">ATP-binding</keyword>
<evidence type="ECO:0000256" key="2">
    <source>
        <dbReference type="ARBA" id="ARBA00022737"/>
    </source>
</evidence>
<dbReference type="InterPro" id="IPR036388">
    <property type="entry name" value="WH-like_DNA-bd_sf"/>
</dbReference>
<reference evidence="11" key="1">
    <citation type="journal article" date="2023" name="Plant Biotechnol. J.">
        <title>Chromosome-level wild Hevea brasiliensis genome provides new tools for genomic-assisted breeding and valuable loci to elevate rubber yield.</title>
        <authorList>
            <person name="Cheng H."/>
            <person name="Song X."/>
            <person name="Hu Y."/>
            <person name="Wu T."/>
            <person name="Yang Q."/>
            <person name="An Z."/>
            <person name="Feng S."/>
            <person name="Deng Z."/>
            <person name="Wu W."/>
            <person name="Zeng X."/>
            <person name="Tu M."/>
            <person name="Wang X."/>
            <person name="Huang H."/>
        </authorList>
    </citation>
    <scope>NUCLEOTIDE SEQUENCE</scope>
    <source>
        <strain evidence="11">MT/VB/25A 57/8</strain>
    </source>
</reference>
<proteinExistence type="predicted"/>
<dbReference type="Proteomes" id="UP001174677">
    <property type="component" value="Chromosome 1"/>
</dbReference>
<dbReference type="Pfam" id="PF23559">
    <property type="entry name" value="WHD_DRP"/>
    <property type="match status" value="1"/>
</dbReference>
<feature type="domain" description="Disease resistance protein winged helix" evidence="9">
    <location>
        <begin position="441"/>
        <end position="509"/>
    </location>
</feature>
<keyword evidence="4" id="KW-0611">Plant defense</keyword>
<evidence type="ECO:0000313" key="12">
    <source>
        <dbReference type="Proteomes" id="UP001174677"/>
    </source>
</evidence>
<feature type="domain" description="Disease resistance N-terminal" evidence="8">
    <location>
        <begin position="8"/>
        <end position="100"/>
    </location>
</feature>
<dbReference type="Gene3D" id="3.40.50.300">
    <property type="entry name" value="P-loop containing nucleotide triphosphate hydrolases"/>
    <property type="match status" value="1"/>
</dbReference>
<dbReference type="Gene3D" id="1.10.8.430">
    <property type="entry name" value="Helical domain of apoptotic protease-activating factors"/>
    <property type="match status" value="1"/>
</dbReference>
<evidence type="ECO:0000259" key="8">
    <source>
        <dbReference type="Pfam" id="PF18052"/>
    </source>
</evidence>
<evidence type="ECO:0000256" key="4">
    <source>
        <dbReference type="ARBA" id="ARBA00022821"/>
    </source>
</evidence>
<feature type="domain" description="R13L1/DRL21-like LRR repeat region" evidence="10">
    <location>
        <begin position="702"/>
        <end position="828"/>
    </location>
</feature>
<keyword evidence="2" id="KW-0677">Repeat</keyword>
<sequence length="1478" mass="167390">MSVGEAILGALLAALFTVLTSRDFLNFARREGISKKLDMWRKTLSMIEEVLVDAEEKQLTERAVKVWLDDLRDLAYDLEDLLDEFATESLRRTLMEGDQNQGSSSTSLVSTRFSFARFKGSTGKFNRKMRSNINKVGKRLEVICKRRVELGLQKGKGSSSSKVWQKPPSASVPNESAIYGRDEDKKKIIDLLLREESSDQDANFRVIPIVGMGGIGKTTLAQHVYHDEAVLEYFHPKAWVCVSDDFDVMRIAKAILESITCHPCDLKEYNEVQVKLREALAGKKFLLVLDDVWNKNYGLWEALKPPFLAGASGSRIILTTREINVARMIGPSKHYNLEPLSDDECWSVFAKHAFESRNIRPHANLESIREKIVKKCGGLPLAARTLGGLLRNKQRDTEWEDILDSKIWDLPDSESDILPVLRLSYYHLPSHLKRCFTYCAIIPKDFEFKEKDLVLLWMAEGLLQHTQGNKQMEDLGGEYFQDLVSRSIFQISSSDKSCFVMHDLVNDLAQWAAGETCFVLDGEMEDKKQSKVSRRARHSSYVREYCDGIKKFEVFHMTDCLRTFLPLPLTGDQGCWLTNHVLYDLLPKLRYLRVLSLCSYNISKLPDSIGELKHLRFLNLSHTRITCLPESTCSLYNLQTLLLKECSFLKYLPSKIENLINLRHLDITNASSIKEMPLGIGELKNLQTLSNFVVGENVGSRITALMNLKSLRGKLCIASLENVVDAHDAREANINDKQDVDALLLQWRFNLDSFPNGRVEKDILDNLRPQSKLKELTIQCYAGLSFPTWVGNPSFSAMVQLRLENCLRCTLLPSLGQLPSLKILTIVNLMAVKKVGLEFYGDGCSKPFPLLEILQFEGMREWEEWISCGVGYEEFPLLRKLSIARCPKLLKKLPNSLPSLEKLVIENCKKLVVSIHRLPSLCKLEIKGCKEMVCEGAVDLNLLNSLIISDISKLTFLTERFIQPFLKELEVSNCMGLVSLYQNGETFIKQLISLQNLVIHGCPQVASLLAEDKEEEEEEEEEQLQQRLANCEIGSLTISLCETLEKLPQWFHSLVSLKELKIQDCPRLLSFPVAGLPCMLRVIRILNCNSLTSLPAAVTGNSMCLEHLCIQGCDSLTSFGRYQLPPTLKKLEIKICKNLVCLLDDGEESSLMTSQVNISSSSNNASLLEYLIVERCDSLISIAPKGNLPAALKHLQIHSCPKLVSLPSGDWLSTGLKHLSIHSCQNLKSMVASFYNNLSLKDISIWFCNNLKSLPEGLHKLSNLREISISYCSNVVSFPGGLPASLRRLIIIECEKLEAIPDRMYNLTSLQELRITYCPHIVSFPEEGLPTSLTSLWIIDLKICKLLFNWGMHKLTSLRSLYIQGGCSHIVSFPSDEIGMMLPPTLTRLRIRDFPNLEYLSCRGFQNLTSLQELWISDCPKLTSFPKKGLPPSVLELRIERCPLLLQQFMKGNVNEWLKIRHIPYIKIDGKFGSYSEF</sequence>
<dbReference type="InterPro" id="IPR041118">
    <property type="entry name" value="Rx_N"/>
</dbReference>
<organism evidence="11 12">
    <name type="scientific">Hevea brasiliensis</name>
    <name type="common">Para rubber tree</name>
    <name type="synonym">Siphonia brasiliensis</name>
    <dbReference type="NCBI Taxonomy" id="3981"/>
    <lineage>
        <taxon>Eukaryota</taxon>
        <taxon>Viridiplantae</taxon>
        <taxon>Streptophyta</taxon>
        <taxon>Embryophyta</taxon>
        <taxon>Tracheophyta</taxon>
        <taxon>Spermatophyta</taxon>
        <taxon>Magnoliopsida</taxon>
        <taxon>eudicotyledons</taxon>
        <taxon>Gunneridae</taxon>
        <taxon>Pentapetalae</taxon>
        <taxon>rosids</taxon>
        <taxon>fabids</taxon>
        <taxon>Malpighiales</taxon>
        <taxon>Euphorbiaceae</taxon>
        <taxon>Crotonoideae</taxon>
        <taxon>Micrandreae</taxon>
        <taxon>Hevea</taxon>
    </lineage>
</organism>
<evidence type="ECO:0000256" key="6">
    <source>
        <dbReference type="SAM" id="Coils"/>
    </source>
</evidence>
<evidence type="ECO:0000259" key="7">
    <source>
        <dbReference type="Pfam" id="PF00931"/>
    </source>
</evidence>
<evidence type="ECO:0000259" key="10">
    <source>
        <dbReference type="Pfam" id="PF25019"/>
    </source>
</evidence>
<evidence type="ECO:0000313" key="11">
    <source>
        <dbReference type="EMBL" id="KAJ9189095.1"/>
    </source>
</evidence>
<dbReference type="InterPro" id="IPR058922">
    <property type="entry name" value="WHD_DRP"/>
</dbReference>
<feature type="domain" description="NB-ARC" evidence="7">
    <location>
        <begin position="182"/>
        <end position="356"/>
    </location>
</feature>
<protein>
    <recommendedName>
        <fullName evidence="13">Disease resistance RPP13-like protein 1</fullName>
    </recommendedName>
</protein>
<keyword evidence="6" id="KW-0175">Coiled coil</keyword>
<evidence type="ECO:0000256" key="3">
    <source>
        <dbReference type="ARBA" id="ARBA00022741"/>
    </source>
</evidence>
<dbReference type="Gene3D" id="1.20.5.4130">
    <property type="match status" value="1"/>
</dbReference>
<name>A0ABQ9NBC0_HEVBR</name>
<feature type="coiled-coil region" evidence="6">
    <location>
        <begin position="1006"/>
        <end position="1034"/>
    </location>
</feature>
<dbReference type="Pfam" id="PF00931">
    <property type="entry name" value="NB-ARC"/>
    <property type="match status" value="1"/>
</dbReference>
<dbReference type="InterPro" id="IPR032675">
    <property type="entry name" value="LRR_dom_sf"/>
</dbReference>
<dbReference type="InterPro" id="IPR027417">
    <property type="entry name" value="P-loop_NTPase"/>
</dbReference>
<evidence type="ECO:0000256" key="5">
    <source>
        <dbReference type="ARBA" id="ARBA00022840"/>
    </source>
</evidence>
<dbReference type="InterPro" id="IPR001611">
    <property type="entry name" value="Leu-rich_rpt"/>
</dbReference>
<evidence type="ECO:0008006" key="13">
    <source>
        <dbReference type="Google" id="ProtNLM"/>
    </source>
</evidence>
<dbReference type="PANTHER" id="PTHR36766:SF51">
    <property type="entry name" value="DISEASE RESISTANCE RPP13-LIKE PROTEIN 1"/>
    <property type="match status" value="1"/>
</dbReference>
<dbReference type="Pfam" id="PF25019">
    <property type="entry name" value="LRR_R13L1-DRL21"/>
    <property type="match status" value="1"/>
</dbReference>
<evidence type="ECO:0000259" key="9">
    <source>
        <dbReference type="Pfam" id="PF23559"/>
    </source>
</evidence>
<dbReference type="PROSITE" id="PS51450">
    <property type="entry name" value="LRR"/>
    <property type="match status" value="1"/>
</dbReference>
<dbReference type="SUPFAM" id="SSF52058">
    <property type="entry name" value="L domain-like"/>
    <property type="match status" value="2"/>
</dbReference>
<dbReference type="InterPro" id="IPR056789">
    <property type="entry name" value="LRR_R13L1-DRL21"/>
</dbReference>
<keyword evidence="1" id="KW-0433">Leucine-rich repeat</keyword>
<dbReference type="Gene3D" id="1.10.10.10">
    <property type="entry name" value="Winged helix-like DNA-binding domain superfamily/Winged helix DNA-binding domain"/>
    <property type="match status" value="1"/>
</dbReference>
<dbReference type="InterPro" id="IPR002182">
    <property type="entry name" value="NB-ARC"/>
</dbReference>
<comment type="caution">
    <text evidence="11">The sequence shown here is derived from an EMBL/GenBank/DDBJ whole genome shotgun (WGS) entry which is preliminary data.</text>
</comment>
<dbReference type="InterPro" id="IPR042197">
    <property type="entry name" value="Apaf_helical"/>
</dbReference>
<dbReference type="SUPFAM" id="SSF52047">
    <property type="entry name" value="RNI-like"/>
    <property type="match status" value="1"/>
</dbReference>
<dbReference type="SUPFAM" id="SSF52540">
    <property type="entry name" value="P-loop containing nucleoside triphosphate hydrolases"/>
    <property type="match status" value="1"/>
</dbReference>
<dbReference type="PRINTS" id="PR00364">
    <property type="entry name" value="DISEASERSIST"/>
</dbReference>